<gene>
    <name evidence="1" type="ordered locus">Trad_2348</name>
</gene>
<proteinExistence type="predicted"/>
<dbReference type="KEGG" id="tra:Trad_2348"/>
<keyword evidence="2" id="KW-1185">Reference proteome</keyword>
<reference evidence="1 2" key="2">
    <citation type="journal article" date="2011" name="Stand. Genomic Sci.">
        <title>Complete genome sequence of Truepera radiovictrix type strain (RQ-24).</title>
        <authorList>
            <person name="Ivanova N."/>
            <person name="Rohde C."/>
            <person name="Munk C."/>
            <person name="Nolan M."/>
            <person name="Lucas S."/>
            <person name="Del Rio T.G."/>
            <person name="Tice H."/>
            <person name="Deshpande S."/>
            <person name="Cheng J.F."/>
            <person name="Tapia R."/>
            <person name="Han C."/>
            <person name="Goodwin L."/>
            <person name="Pitluck S."/>
            <person name="Liolios K."/>
            <person name="Mavromatis K."/>
            <person name="Mikhailova N."/>
            <person name="Pati A."/>
            <person name="Chen A."/>
            <person name="Palaniappan K."/>
            <person name="Land M."/>
            <person name="Hauser L."/>
            <person name="Chang Y.J."/>
            <person name="Jeffries C.D."/>
            <person name="Brambilla E."/>
            <person name="Rohde M."/>
            <person name="Goker M."/>
            <person name="Tindall B.J."/>
            <person name="Woyke T."/>
            <person name="Bristow J."/>
            <person name="Eisen J.A."/>
            <person name="Markowitz V."/>
            <person name="Hugenholtz P."/>
            <person name="Kyrpides N.C."/>
            <person name="Klenk H.P."/>
            <person name="Lapidus A."/>
        </authorList>
    </citation>
    <scope>NUCLEOTIDE SEQUENCE [LARGE SCALE GENOMIC DNA]</scope>
    <source>
        <strain evidence="2">DSM 17093 / CIP 108686 / LMG 22925 / RQ-24</strain>
    </source>
</reference>
<dbReference type="AlphaFoldDB" id="D7CSN7"/>
<dbReference type="Proteomes" id="UP000000379">
    <property type="component" value="Chromosome"/>
</dbReference>
<dbReference type="RefSeq" id="WP_013178820.1">
    <property type="nucleotide sequence ID" value="NC_014221.1"/>
</dbReference>
<dbReference type="HOGENOM" id="CLU_2572888_0_0_0"/>
<sequence length="81" mass="8953">MENSRWNAAATVVVVGAKDGVITNRPEDKQRFPTLSEAARVFPDLTPDVGGYRFTAARYDDDTDEMVFWTRALAEAQEAGS</sequence>
<accession>D7CSN7</accession>
<name>D7CSN7_TRURR</name>
<organism evidence="1 2">
    <name type="scientific">Truepera radiovictrix (strain DSM 17093 / CIP 108686 / LMG 22925 / RQ-24)</name>
    <dbReference type="NCBI Taxonomy" id="649638"/>
    <lineage>
        <taxon>Bacteria</taxon>
        <taxon>Thermotogati</taxon>
        <taxon>Deinococcota</taxon>
        <taxon>Deinococci</taxon>
        <taxon>Trueperales</taxon>
        <taxon>Trueperaceae</taxon>
        <taxon>Truepera</taxon>
    </lineage>
</organism>
<evidence type="ECO:0000313" key="2">
    <source>
        <dbReference type="Proteomes" id="UP000000379"/>
    </source>
</evidence>
<evidence type="ECO:0000313" key="1">
    <source>
        <dbReference type="EMBL" id="ADI15457.1"/>
    </source>
</evidence>
<protein>
    <submittedName>
        <fullName evidence="1">Uncharacterized protein</fullName>
    </submittedName>
</protein>
<reference evidence="2" key="1">
    <citation type="submission" date="2010-05" db="EMBL/GenBank/DDBJ databases">
        <title>The complete genome of Truepera radiovictris DSM 17093.</title>
        <authorList>
            <consortium name="US DOE Joint Genome Institute (JGI-PGF)"/>
            <person name="Lucas S."/>
            <person name="Copeland A."/>
            <person name="Lapidus A."/>
            <person name="Glavina del Rio T."/>
            <person name="Dalin E."/>
            <person name="Tice H."/>
            <person name="Bruce D."/>
            <person name="Goodwin L."/>
            <person name="Pitluck S."/>
            <person name="Kyrpides N."/>
            <person name="Mavromatis K."/>
            <person name="Ovchinnikova G."/>
            <person name="Munk A.C."/>
            <person name="Detter J.C."/>
            <person name="Han C."/>
            <person name="Tapia R."/>
            <person name="Land M."/>
            <person name="Hauser L."/>
            <person name="Markowitz V."/>
            <person name="Cheng J.-F."/>
            <person name="Hugenholtz P."/>
            <person name="Woyke T."/>
            <person name="Wu D."/>
            <person name="Tindall B."/>
            <person name="Pomrenke H.G."/>
            <person name="Brambilla E."/>
            <person name="Klenk H.-P."/>
            <person name="Eisen J.A."/>
        </authorList>
    </citation>
    <scope>NUCLEOTIDE SEQUENCE [LARGE SCALE GENOMIC DNA]</scope>
    <source>
        <strain evidence="2">DSM 17093 / CIP 108686 / LMG 22925 / RQ-24</strain>
    </source>
</reference>
<dbReference type="EMBL" id="CP002049">
    <property type="protein sequence ID" value="ADI15457.1"/>
    <property type="molecule type" value="Genomic_DNA"/>
</dbReference>